<organism evidence="3 4">
    <name type="scientific">Aspergillus ellipticus CBS 707.79</name>
    <dbReference type="NCBI Taxonomy" id="1448320"/>
    <lineage>
        <taxon>Eukaryota</taxon>
        <taxon>Fungi</taxon>
        <taxon>Dikarya</taxon>
        <taxon>Ascomycota</taxon>
        <taxon>Pezizomycotina</taxon>
        <taxon>Eurotiomycetes</taxon>
        <taxon>Eurotiomycetidae</taxon>
        <taxon>Eurotiales</taxon>
        <taxon>Aspergillaceae</taxon>
        <taxon>Aspergillus</taxon>
        <taxon>Aspergillus subgen. Circumdati</taxon>
    </lineage>
</organism>
<evidence type="ECO:0000256" key="1">
    <source>
        <dbReference type="SAM" id="MobiDB-lite"/>
    </source>
</evidence>
<feature type="compositionally biased region" description="Polar residues" evidence="1">
    <location>
        <begin position="173"/>
        <end position="192"/>
    </location>
</feature>
<dbReference type="AlphaFoldDB" id="A0A319D0D4"/>
<keyword evidence="2" id="KW-0812">Transmembrane</keyword>
<protein>
    <submittedName>
        <fullName evidence="3">Uncharacterized protein</fullName>
    </submittedName>
</protein>
<dbReference type="VEuPathDB" id="FungiDB:BO71DRAFT_412386"/>
<feature type="transmembrane region" description="Helical" evidence="2">
    <location>
        <begin position="198"/>
        <end position="218"/>
    </location>
</feature>
<accession>A0A319D0D4</accession>
<keyword evidence="2" id="KW-1133">Transmembrane helix</keyword>
<feature type="region of interest" description="Disordered" evidence="1">
    <location>
        <begin position="145"/>
        <end position="192"/>
    </location>
</feature>
<keyword evidence="4" id="KW-1185">Reference proteome</keyword>
<proteinExistence type="predicted"/>
<gene>
    <name evidence="3" type="ORF">BO71DRAFT_412386</name>
</gene>
<evidence type="ECO:0000313" key="4">
    <source>
        <dbReference type="Proteomes" id="UP000247810"/>
    </source>
</evidence>
<dbReference type="Proteomes" id="UP000247810">
    <property type="component" value="Unassembled WGS sequence"/>
</dbReference>
<evidence type="ECO:0000256" key="2">
    <source>
        <dbReference type="SAM" id="Phobius"/>
    </source>
</evidence>
<keyword evidence="2" id="KW-0472">Membrane</keyword>
<name>A0A319D0D4_9EURO</name>
<dbReference type="STRING" id="1448320.A0A319D0D4"/>
<reference evidence="3 4" key="1">
    <citation type="submission" date="2018-02" db="EMBL/GenBank/DDBJ databases">
        <title>The genomes of Aspergillus section Nigri reveals drivers in fungal speciation.</title>
        <authorList>
            <consortium name="DOE Joint Genome Institute"/>
            <person name="Vesth T.C."/>
            <person name="Nybo J."/>
            <person name="Theobald S."/>
            <person name="Brandl J."/>
            <person name="Frisvad J.C."/>
            <person name="Nielsen K.F."/>
            <person name="Lyhne E.K."/>
            <person name="Kogle M.E."/>
            <person name="Kuo A."/>
            <person name="Riley R."/>
            <person name="Clum A."/>
            <person name="Nolan M."/>
            <person name="Lipzen A."/>
            <person name="Salamov A."/>
            <person name="Henrissat B."/>
            <person name="Wiebenga A."/>
            <person name="De vries R.P."/>
            <person name="Grigoriev I.V."/>
            <person name="Mortensen U.H."/>
            <person name="Andersen M.R."/>
            <person name="Baker S.E."/>
        </authorList>
    </citation>
    <scope>NUCLEOTIDE SEQUENCE [LARGE SCALE GENOMIC DNA]</scope>
    <source>
        <strain evidence="3 4">CBS 707.79</strain>
    </source>
</reference>
<sequence length="223" mass="25420">MQTSLSPFYNQDTRGRNLSVWQLLILELIIRVEDWVFSNAVAMFWEWLRGSEIDTRLKILLPPRVNDDLLEAKLILGRENHEVDLNVHQKTSIKSLGKKYDPENKGCEITLVDIFDKLNFPNREMLVSLARQNNPSHLLLDAPAAAEDNGTRDDPTPEETPSEAESRERINNGFKTESEANNSSKTNSQDSVSSDSKWRFIMIYLIGLISAVLFMQILSRISG</sequence>
<evidence type="ECO:0000313" key="3">
    <source>
        <dbReference type="EMBL" id="PYH90700.1"/>
    </source>
</evidence>
<dbReference type="EMBL" id="KZ825972">
    <property type="protein sequence ID" value="PYH90700.1"/>
    <property type="molecule type" value="Genomic_DNA"/>
</dbReference>